<protein>
    <submittedName>
        <fullName evidence="2">Uncharacterized protein</fullName>
    </submittedName>
</protein>
<sequence>MGNDTQDIDKFRKVSADVLKECFRIAITVLFYTVLSVIGLLIAASSFNRTNVLLVILGFSLGSSAIVLSVREIYRIYQFYAC</sequence>
<dbReference type="AlphaFoldDB" id="A0A482Y770"/>
<keyword evidence="1" id="KW-0472">Membrane</keyword>
<dbReference type="Proteomes" id="UP000291097">
    <property type="component" value="Unassembled WGS sequence"/>
</dbReference>
<gene>
    <name evidence="2" type="ORF">BDK88_3977</name>
</gene>
<evidence type="ECO:0000256" key="1">
    <source>
        <dbReference type="SAM" id="Phobius"/>
    </source>
</evidence>
<evidence type="ECO:0000313" key="2">
    <source>
        <dbReference type="EMBL" id="RZV06025.1"/>
    </source>
</evidence>
<dbReference type="EMBL" id="SHMP01000009">
    <property type="protein sequence ID" value="RZV06025.1"/>
    <property type="molecule type" value="Genomic_DNA"/>
</dbReference>
<proteinExistence type="predicted"/>
<name>A0A482Y770_9EURY</name>
<reference evidence="2 3" key="1">
    <citation type="submission" date="2019-02" db="EMBL/GenBank/DDBJ databases">
        <title>Genomic Encyclopedia of Archaeal and Bacterial Type Strains, Phase II (KMG-II): from individual species to whole genera.</title>
        <authorList>
            <person name="Goeker M."/>
        </authorList>
    </citation>
    <scope>NUCLEOTIDE SEQUENCE [LARGE SCALE GENOMIC DNA]</scope>
    <source>
        <strain evidence="2 3">DSM 18328</strain>
    </source>
</reference>
<keyword evidence="1" id="KW-0812">Transmembrane</keyword>
<evidence type="ECO:0000313" key="3">
    <source>
        <dbReference type="Proteomes" id="UP000291097"/>
    </source>
</evidence>
<feature type="transmembrane region" description="Helical" evidence="1">
    <location>
        <begin position="50"/>
        <end position="70"/>
    </location>
</feature>
<feature type="transmembrane region" description="Helical" evidence="1">
    <location>
        <begin position="22"/>
        <end position="44"/>
    </location>
</feature>
<comment type="caution">
    <text evidence="2">The sequence shown here is derived from an EMBL/GenBank/DDBJ whole genome shotgun (WGS) entry which is preliminary data.</text>
</comment>
<keyword evidence="1" id="KW-1133">Transmembrane helix</keyword>
<accession>A0A482Y770</accession>
<organism evidence="2 3">
    <name type="scientific">Natrinema hispanicum</name>
    <dbReference type="NCBI Taxonomy" id="392421"/>
    <lineage>
        <taxon>Archaea</taxon>
        <taxon>Methanobacteriati</taxon>
        <taxon>Methanobacteriota</taxon>
        <taxon>Stenosarchaea group</taxon>
        <taxon>Halobacteria</taxon>
        <taxon>Halobacteriales</taxon>
        <taxon>Natrialbaceae</taxon>
        <taxon>Natrinema</taxon>
    </lineage>
</organism>